<evidence type="ECO:0000313" key="2">
    <source>
        <dbReference type="EMBL" id="MBB4118204.1"/>
    </source>
</evidence>
<dbReference type="InterPro" id="IPR014710">
    <property type="entry name" value="RmlC-like_jellyroll"/>
</dbReference>
<dbReference type="Pfam" id="PF07883">
    <property type="entry name" value="Cupin_2"/>
    <property type="match status" value="1"/>
</dbReference>
<name>A0A840EVV0_9FLAO</name>
<gene>
    <name evidence="2" type="ORF">GGR32_000478</name>
</gene>
<evidence type="ECO:0000313" key="3">
    <source>
        <dbReference type="Proteomes" id="UP000553034"/>
    </source>
</evidence>
<dbReference type="EMBL" id="JACIFO010000002">
    <property type="protein sequence ID" value="MBB4118204.1"/>
    <property type="molecule type" value="Genomic_DNA"/>
</dbReference>
<comment type="caution">
    <text evidence="2">The sequence shown here is derived from an EMBL/GenBank/DDBJ whole genome shotgun (WGS) entry which is preliminary data.</text>
</comment>
<dbReference type="AlphaFoldDB" id="A0A840EVV0"/>
<dbReference type="RefSeq" id="WP_183475985.1">
    <property type="nucleotide sequence ID" value="NZ_JACIFO010000002.1"/>
</dbReference>
<feature type="domain" description="Cupin type-2" evidence="1">
    <location>
        <begin position="32"/>
        <end position="78"/>
    </location>
</feature>
<keyword evidence="3" id="KW-1185">Reference proteome</keyword>
<dbReference type="InterPro" id="IPR011051">
    <property type="entry name" value="RmlC_Cupin_sf"/>
</dbReference>
<proteinExistence type="predicted"/>
<organism evidence="2 3">
    <name type="scientific">Mesonia hippocampi</name>
    <dbReference type="NCBI Taxonomy" id="1628250"/>
    <lineage>
        <taxon>Bacteria</taxon>
        <taxon>Pseudomonadati</taxon>
        <taxon>Bacteroidota</taxon>
        <taxon>Flavobacteriia</taxon>
        <taxon>Flavobacteriales</taxon>
        <taxon>Flavobacteriaceae</taxon>
        <taxon>Mesonia</taxon>
    </lineage>
</organism>
<evidence type="ECO:0000259" key="1">
    <source>
        <dbReference type="Pfam" id="PF07883"/>
    </source>
</evidence>
<dbReference type="InterPro" id="IPR013096">
    <property type="entry name" value="Cupin_2"/>
</dbReference>
<reference evidence="2 3" key="1">
    <citation type="submission" date="2020-08" db="EMBL/GenBank/DDBJ databases">
        <title>Genomic Encyclopedia of Type Strains, Phase IV (KMG-IV): sequencing the most valuable type-strain genomes for metagenomic binning, comparative biology and taxonomic classification.</title>
        <authorList>
            <person name="Goeker M."/>
        </authorList>
    </citation>
    <scope>NUCLEOTIDE SEQUENCE [LARGE SCALE GENOMIC DNA]</scope>
    <source>
        <strain evidence="2 3">DSM 29568</strain>
    </source>
</reference>
<dbReference type="PANTHER" id="PTHR36114:SF1">
    <property type="entry name" value="16.7 KDA PROTEIN IN WHIE LOCUS"/>
    <property type="match status" value="1"/>
</dbReference>
<sequence length="88" mass="10022">MKAALNAVSENLKLHKLGEINNHCIQLVKLQGEYEMHKHEKEDKLFMVMEGTLFLELPTKEIVEITEGESLIVPKGVEQKPFPPRVLA</sequence>
<dbReference type="Proteomes" id="UP000553034">
    <property type="component" value="Unassembled WGS sequence"/>
</dbReference>
<dbReference type="PANTHER" id="PTHR36114">
    <property type="entry name" value="16.7 KDA PROTEIN IN WHIE LOCUS"/>
    <property type="match status" value="1"/>
</dbReference>
<dbReference type="GO" id="GO:0016853">
    <property type="term" value="F:isomerase activity"/>
    <property type="evidence" value="ECO:0007669"/>
    <property type="project" value="UniProtKB-KW"/>
</dbReference>
<dbReference type="SUPFAM" id="SSF51182">
    <property type="entry name" value="RmlC-like cupins"/>
    <property type="match status" value="1"/>
</dbReference>
<dbReference type="InterPro" id="IPR052044">
    <property type="entry name" value="PKS_Associated_Protein"/>
</dbReference>
<protein>
    <submittedName>
        <fullName evidence="2">Mannose-6-phosphate isomerase-like protein (Cupin superfamily)</fullName>
    </submittedName>
</protein>
<keyword evidence="2" id="KW-0413">Isomerase</keyword>
<dbReference type="Gene3D" id="2.60.120.10">
    <property type="entry name" value="Jelly Rolls"/>
    <property type="match status" value="1"/>
</dbReference>
<accession>A0A840EVV0</accession>